<comment type="caution">
    <text evidence="1">The sequence shown here is derived from an EMBL/GenBank/DDBJ whole genome shotgun (WGS) entry which is preliminary data.</text>
</comment>
<dbReference type="AlphaFoldDB" id="A0AAN9UHG9"/>
<accession>A0AAN9UHG9</accession>
<evidence type="ECO:0000313" key="2">
    <source>
        <dbReference type="Proteomes" id="UP001320420"/>
    </source>
</evidence>
<proteinExistence type="predicted"/>
<sequence length="105" mass="12526">MPFGNPTPTVFLPRHHKAGDQPPWDSPIIAFEDYTIPRKIRGQRHRVLQYRDAYCRWGRIPIMDIAEETLDIDQLVEQQRLAGYKLHVPPEDLENHTRLRRAFRR</sequence>
<evidence type="ECO:0000313" key="1">
    <source>
        <dbReference type="EMBL" id="KAK7747031.1"/>
    </source>
</evidence>
<dbReference type="Proteomes" id="UP001320420">
    <property type="component" value="Unassembled WGS sequence"/>
</dbReference>
<name>A0AAN9UHG9_9PEZI</name>
<protein>
    <submittedName>
        <fullName evidence="1">Uncharacterized protein</fullName>
    </submittedName>
</protein>
<gene>
    <name evidence="1" type="ORF">SLS62_009288</name>
</gene>
<organism evidence="1 2">
    <name type="scientific">Diatrype stigma</name>
    <dbReference type="NCBI Taxonomy" id="117547"/>
    <lineage>
        <taxon>Eukaryota</taxon>
        <taxon>Fungi</taxon>
        <taxon>Dikarya</taxon>
        <taxon>Ascomycota</taxon>
        <taxon>Pezizomycotina</taxon>
        <taxon>Sordariomycetes</taxon>
        <taxon>Xylariomycetidae</taxon>
        <taxon>Xylariales</taxon>
        <taxon>Diatrypaceae</taxon>
        <taxon>Diatrype</taxon>
    </lineage>
</organism>
<reference evidence="1 2" key="1">
    <citation type="submission" date="2024-02" db="EMBL/GenBank/DDBJ databases">
        <title>De novo assembly and annotation of 12 fungi associated with fruit tree decline syndrome in Ontario, Canada.</title>
        <authorList>
            <person name="Sulman M."/>
            <person name="Ellouze W."/>
            <person name="Ilyukhin E."/>
        </authorList>
    </citation>
    <scope>NUCLEOTIDE SEQUENCE [LARGE SCALE GENOMIC DNA]</scope>
    <source>
        <strain evidence="1 2">M11/M66-122</strain>
    </source>
</reference>
<dbReference type="EMBL" id="JAKJXP020000095">
    <property type="protein sequence ID" value="KAK7747031.1"/>
    <property type="molecule type" value="Genomic_DNA"/>
</dbReference>
<keyword evidence="2" id="KW-1185">Reference proteome</keyword>